<keyword evidence="2" id="KW-1185">Reference proteome</keyword>
<name>A0AAD5QEV6_PARTN</name>
<protein>
    <submittedName>
        <fullName evidence="1">Uncharacterized protein</fullName>
    </submittedName>
</protein>
<evidence type="ECO:0000313" key="1">
    <source>
        <dbReference type="EMBL" id="KAJ1346854.1"/>
    </source>
</evidence>
<evidence type="ECO:0000313" key="2">
    <source>
        <dbReference type="Proteomes" id="UP001196413"/>
    </source>
</evidence>
<accession>A0AAD5QEV6</accession>
<sequence>MIIGHCRDQQTGAQGLTVHLTLLDPLLSRFWLTDHALKGASFKVHNYTADVVQHASNMNEF</sequence>
<gene>
    <name evidence="1" type="ORF">KIN20_001770</name>
</gene>
<dbReference type="Proteomes" id="UP001196413">
    <property type="component" value="Unassembled WGS sequence"/>
</dbReference>
<proteinExistence type="predicted"/>
<dbReference type="AlphaFoldDB" id="A0AAD5QEV6"/>
<dbReference type="EMBL" id="JAHQIW010000233">
    <property type="protein sequence ID" value="KAJ1346854.1"/>
    <property type="molecule type" value="Genomic_DNA"/>
</dbReference>
<reference evidence="1" key="1">
    <citation type="submission" date="2021-06" db="EMBL/GenBank/DDBJ databases">
        <title>Parelaphostrongylus tenuis whole genome reference sequence.</title>
        <authorList>
            <person name="Garwood T.J."/>
            <person name="Larsen P.A."/>
            <person name="Fountain-Jones N.M."/>
            <person name="Garbe J.R."/>
            <person name="Macchietto M.G."/>
            <person name="Kania S.A."/>
            <person name="Gerhold R.W."/>
            <person name="Richards J.E."/>
            <person name="Wolf T.M."/>
        </authorList>
    </citation>
    <scope>NUCLEOTIDE SEQUENCE</scope>
    <source>
        <strain evidence="1">MNPRO001-30</strain>
        <tissue evidence="1">Meninges</tissue>
    </source>
</reference>
<comment type="caution">
    <text evidence="1">The sequence shown here is derived from an EMBL/GenBank/DDBJ whole genome shotgun (WGS) entry which is preliminary data.</text>
</comment>
<organism evidence="1 2">
    <name type="scientific">Parelaphostrongylus tenuis</name>
    <name type="common">Meningeal worm</name>
    <dbReference type="NCBI Taxonomy" id="148309"/>
    <lineage>
        <taxon>Eukaryota</taxon>
        <taxon>Metazoa</taxon>
        <taxon>Ecdysozoa</taxon>
        <taxon>Nematoda</taxon>
        <taxon>Chromadorea</taxon>
        <taxon>Rhabditida</taxon>
        <taxon>Rhabditina</taxon>
        <taxon>Rhabditomorpha</taxon>
        <taxon>Strongyloidea</taxon>
        <taxon>Metastrongylidae</taxon>
        <taxon>Parelaphostrongylus</taxon>
    </lineage>
</organism>